<evidence type="ECO:0000256" key="1">
    <source>
        <dbReference type="SAM" id="Phobius"/>
    </source>
</evidence>
<name>A0A0F7L4J3_9VIRU</name>
<keyword evidence="1" id="KW-0812">Transmembrane</keyword>
<organism evidence="2">
    <name type="scientific">uncultured marine virus</name>
    <dbReference type="NCBI Taxonomy" id="186617"/>
    <lineage>
        <taxon>Viruses</taxon>
        <taxon>environmental samples</taxon>
    </lineage>
</organism>
<evidence type="ECO:0000313" key="2">
    <source>
        <dbReference type="EMBL" id="AKH46403.1"/>
    </source>
</evidence>
<dbReference type="EMBL" id="KR029582">
    <property type="protein sequence ID" value="AKH46403.1"/>
    <property type="molecule type" value="Genomic_DNA"/>
</dbReference>
<protein>
    <submittedName>
        <fullName evidence="2">Uncharacterized protein</fullName>
    </submittedName>
</protein>
<accession>A0A0F7L4J3</accession>
<keyword evidence="1" id="KW-1133">Transmembrane helix</keyword>
<reference evidence="2" key="1">
    <citation type="journal article" date="2015" name="Front. Microbiol.">
        <title>Combining genomic sequencing methods to explore viral diversity and reveal potential virus-host interactions.</title>
        <authorList>
            <person name="Chow C.E."/>
            <person name="Winget D.M."/>
            <person name="White R.A.III."/>
            <person name="Hallam S.J."/>
            <person name="Suttle C.A."/>
        </authorList>
    </citation>
    <scope>NUCLEOTIDE SEQUENCE</scope>
    <source>
        <strain evidence="2">Anoxic3_7</strain>
    </source>
</reference>
<keyword evidence="1" id="KW-0472">Membrane</keyword>
<sequence>MTMTEKTDVNRLDISQLKESLRKLESSLREERARGLANEMELKAIKGAIVWGFWAFLGYAVISIVF</sequence>
<feature type="transmembrane region" description="Helical" evidence="1">
    <location>
        <begin position="44"/>
        <end position="65"/>
    </location>
</feature>
<reference evidence="2" key="2">
    <citation type="submission" date="2015-03" db="EMBL/GenBank/DDBJ databases">
        <authorList>
            <person name="Chow C.-E.T."/>
            <person name="Winget D.M."/>
            <person name="White R.A.III."/>
            <person name="Hallam S.J."/>
            <person name="Suttle C.A."/>
        </authorList>
    </citation>
    <scope>NUCLEOTIDE SEQUENCE</scope>
    <source>
        <strain evidence="2">Anoxic3_7</strain>
    </source>
</reference>
<proteinExistence type="predicted"/>